<proteinExistence type="predicted"/>
<accession>A0A1F4UAI2</accession>
<evidence type="ECO:0000313" key="1">
    <source>
        <dbReference type="EMBL" id="OGC41945.1"/>
    </source>
</evidence>
<sequence length="373" mass="43801">MIEAIPVRSDKQLKAFINLPYKLFRNNRYWVPPIKKDVYKMLDIKQNPFWRHAERELFLAYRDGQLAGRVAAIVDYNFLDFWNQKTGYFGYFECDNDEDAARALFEKVSEYLLDKGMENYIGPMNPSINDEVGILIEGFFTPPFIMMTYNPEYYRELCEKSGLTKAKDLFAFYVDMKDIPFEYYERLSSIIRRRIPDLKIRTINMDDYFNEVKKIKEIYNDAWSRNWGFVPMTDEEINELAKTLKPLLVPELVTLIDVDGVPSALSLAIPNYNYILKKLNGKLNLFGMLKFLYFKKKIKEVRFMIMGVRKQCQKMGLEALLLAESVKIGQQVGYIGGELSWTLEDNHLINNMIKKVGGKIYKKYRMFAGSVNR</sequence>
<evidence type="ECO:0008006" key="3">
    <source>
        <dbReference type="Google" id="ProtNLM"/>
    </source>
</evidence>
<comment type="caution">
    <text evidence="1">The sequence shown here is derived from an EMBL/GenBank/DDBJ whole genome shotgun (WGS) entry which is preliminary data.</text>
</comment>
<dbReference type="PANTHER" id="PTHR41368">
    <property type="entry name" value="PROTEIN YGHO"/>
    <property type="match status" value="1"/>
</dbReference>
<dbReference type="SUPFAM" id="SSF55729">
    <property type="entry name" value="Acyl-CoA N-acyltransferases (Nat)"/>
    <property type="match status" value="1"/>
</dbReference>
<protein>
    <recommendedName>
        <fullName evidence="3">N-acetyltransferase domain-containing protein</fullName>
    </recommendedName>
</protein>
<dbReference type="InterPro" id="IPR016181">
    <property type="entry name" value="Acyl_CoA_acyltransferase"/>
</dbReference>
<dbReference type="Gene3D" id="3.40.630.30">
    <property type="match status" value="1"/>
</dbReference>
<organism evidence="1 2">
    <name type="scientific">candidate division WOR-3 bacterium RBG_13_43_14</name>
    <dbReference type="NCBI Taxonomy" id="1802590"/>
    <lineage>
        <taxon>Bacteria</taxon>
        <taxon>Bacteria division WOR-3</taxon>
    </lineage>
</organism>
<name>A0A1F4UAI2_UNCW3</name>
<gene>
    <name evidence="1" type="ORF">A2Y85_06410</name>
</gene>
<dbReference type="AlphaFoldDB" id="A0A1F4UAI2"/>
<evidence type="ECO:0000313" key="2">
    <source>
        <dbReference type="Proteomes" id="UP000177025"/>
    </source>
</evidence>
<dbReference type="Proteomes" id="UP000177025">
    <property type="component" value="Unassembled WGS sequence"/>
</dbReference>
<reference evidence="1 2" key="1">
    <citation type="journal article" date="2016" name="Nat. Commun.">
        <title>Thousands of microbial genomes shed light on interconnected biogeochemical processes in an aquifer system.</title>
        <authorList>
            <person name="Anantharaman K."/>
            <person name="Brown C.T."/>
            <person name="Hug L.A."/>
            <person name="Sharon I."/>
            <person name="Castelle C.J."/>
            <person name="Probst A.J."/>
            <person name="Thomas B.C."/>
            <person name="Singh A."/>
            <person name="Wilkins M.J."/>
            <person name="Karaoz U."/>
            <person name="Brodie E.L."/>
            <person name="Williams K.H."/>
            <person name="Hubbard S.S."/>
            <person name="Banfield J.F."/>
        </authorList>
    </citation>
    <scope>NUCLEOTIDE SEQUENCE [LARGE SCALE GENOMIC DNA]</scope>
</reference>
<dbReference type="EMBL" id="MEUM01000088">
    <property type="protein sequence ID" value="OGC41945.1"/>
    <property type="molecule type" value="Genomic_DNA"/>
</dbReference>
<dbReference type="PANTHER" id="PTHR41368:SF1">
    <property type="entry name" value="PROTEIN YGHO"/>
    <property type="match status" value="1"/>
</dbReference>
<dbReference type="InterPro" id="IPR039968">
    <property type="entry name" value="BcerS-like"/>
</dbReference>